<dbReference type="GO" id="GO:0071949">
    <property type="term" value="F:FAD binding"/>
    <property type="evidence" value="ECO:0007669"/>
    <property type="project" value="InterPro"/>
</dbReference>
<keyword evidence="1" id="KW-0285">Flavoprotein</keyword>
<dbReference type="RefSeq" id="WP_131993342.1">
    <property type="nucleotide sequence ID" value="NZ_SMGK01000002.1"/>
</dbReference>
<dbReference type="EMBL" id="SMGK01000002">
    <property type="protein sequence ID" value="TCK73592.1"/>
    <property type="molecule type" value="Genomic_DNA"/>
</dbReference>
<dbReference type="InterPro" id="IPR051312">
    <property type="entry name" value="Diverse_Substr_Oxidored"/>
</dbReference>
<comment type="caution">
    <text evidence="3">The sequence shown here is derived from an EMBL/GenBank/DDBJ whole genome shotgun (WGS) entry which is preliminary data.</text>
</comment>
<protein>
    <submittedName>
        <fullName evidence="3">Xanthine dehydrogenase YagS FAD-binding subunit</fullName>
    </submittedName>
</protein>
<keyword evidence="4" id="KW-1185">Reference proteome</keyword>
<dbReference type="InterPro" id="IPR036683">
    <property type="entry name" value="CO_DH_flav_C_dom_sf"/>
</dbReference>
<dbReference type="SUPFAM" id="SSF55447">
    <property type="entry name" value="CO dehydrogenase flavoprotein C-terminal domain-like"/>
    <property type="match status" value="1"/>
</dbReference>
<name>A0A4R1L609_9BACT</name>
<dbReference type="PANTHER" id="PTHR42659">
    <property type="entry name" value="XANTHINE DEHYDROGENASE SUBUNIT C-RELATED"/>
    <property type="match status" value="1"/>
</dbReference>
<dbReference type="SUPFAM" id="SSF56176">
    <property type="entry name" value="FAD-binding/transporter-associated domain-like"/>
    <property type="match status" value="1"/>
</dbReference>
<dbReference type="InterPro" id="IPR016167">
    <property type="entry name" value="FAD-bd_PCMH_sub1"/>
</dbReference>
<dbReference type="PROSITE" id="PS51387">
    <property type="entry name" value="FAD_PCMH"/>
    <property type="match status" value="1"/>
</dbReference>
<evidence type="ECO:0000313" key="3">
    <source>
        <dbReference type="EMBL" id="TCK73592.1"/>
    </source>
</evidence>
<gene>
    <name evidence="3" type="ORF">C7378_1205</name>
</gene>
<dbReference type="Gene3D" id="3.30.43.10">
    <property type="entry name" value="Uridine Diphospho-n-acetylenolpyruvylglucosamine Reductase, domain 2"/>
    <property type="match status" value="1"/>
</dbReference>
<dbReference type="InterPro" id="IPR016166">
    <property type="entry name" value="FAD-bd_PCMH"/>
</dbReference>
<dbReference type="SMART" id="SM01092">
    <property type="entry name" value="CO_deh_flav_C"/>
    <property type="match status" value="1"/>
</dbReference>
<dbReference type="InterPro" id="IPR036318">
    <property type="entry name" value="FAD-bd_PCMH-like_sf"/>
</dbReference>
<accession>A0A4R1L609</accession>
<dbReference type="InterPro" id="IPR005107">
    <property type="entry name" value="CO_DH_flav_C"/>
</dbReference>
<dbReference type="InterPro" id="IPR016169">
    <property type="entry name" value="FAD-bd_PCMH_sub2"/>
</dbReference>
<dbReference type="OrthoDB" id="9774454at2"/>
<dbReference type="GO" id="GO:0016491">
    <property type="term" value="F:oxidoreductase activity"/>
    <property type="evidence" value="ECO:0007669"/>
    <property type="project" value="InterPro"/>
</dbReference>
<reference evidence="3 4" key="1">
    <citation type="submission" date="2019-03" db="EMBL/GenBank/DDBJ databases">
        <title>Genomic Encyclopedia of Type Strains, Phase IV (KMG-IV): sequencing the most valuable type-strain genomes for metagenomic binning, comparative biology and taxonomic classification.</title>
        <authorList>
            <person name="Goeker M."/>
        </authorList>
    </citation>
    <scope>NUCLEOTIDE SEQUENCE [LARGE SCALE GENOMIC DNA]</scope>
    <source>
        <strain evidence="3 4">DSM 103428</strain>
    </source>
</reference>
<dbReference type="AlphaFoldDB" id="A0A4R1L609"/>
<dbReference type="PANTHER" id="PTHR42659:SF9">
    <property type="entry name" value="XANTHINE DEHYDROGENASE FAD-BINDING SUBUNIT XDHB-RELATED"/>
    <property type="match status" value="1"/>
</dbReference>
<evidence type="ECO:0000256" key="1">
    <source>
        <dbReference type="ARBA" id="ARBA00022827"/>
    </source>
</evidence>
<sequence>MNKFSFVDCKTVDEALGQLNNGATVKAGGIDLLDLMKEGIVAPPKLVNIRNVDSLRGITVSKDGLHLGPLVTLSEIAAHPDIQRTYSGLSDAAGHAATPQVRNMATVGGNIMQRPRCWYFRSTDFDCRKKGTSDVCHALTGENQYHAVINNSTCAMVHPSSTAVPLLGMNATVELTSKRGKRTVAMSDFYVPPEKSLINETVVQPGELITGIFVPAPEPGTRSAYQKYGEKESFDWPIADAGIVLVMDGNRCRKAAVVMGVAAPTPIRSAAAEAVLTGKTIDEATARAAAKAAMQGATPLSQNGYKTQLFQTAIYRTVLLAAGQMQRDPSAIG</sequence>
<dbReference type="Pfam" id="PF03450">
    <property type="entry name" value="CO_deh_flav_C"/>
    <property type="match status" value="1"/>
</dbReference>
<dbReference type="Pfam" id="PF00941">
    <property type="entry name" value="FAD_binding_5"/>
    <property type="match status" value="1"/>
</dbReference>
<evidence type="ECO:0000313" key="4">
    <source>
        <dbReference type="Proteomes" id="UP000295210"/>
    </source>
</evidence>
<dbReference type="Gene3D" id="3.30.465.10">
    <property type="match status" value="2"/>
</dbReference>
<evidence type="ECO:0000259" key="2">
    <source>
        <dbReference type="PROSITE" id="PS51387"/>
    </source>
</evidence>
<dbReference type="InterPro" id="IPR002346">
    <property type="entry name" value="Mopterin_DH_FAD-bd"/>
</dbReference>
<dbReference type="Gene3D" id="3.30.390.50">
    <property type="entry name" value="CO dehydrogenase flavoprotein, C-terminal domain"/>
    <property type="match status" value="1"/>
</dbReference>
<proteinExistence type="predicted"/>
<dbReference type="Proteomes" id="UP000295210">
    <property type="component" value="Unassembled WGS sequence"/>
</dbReference>
<keyword evidence="1" id="KW-0274">FAD</keyword>
<organism evidence="3 4">
    <name type="scientific">Acidipila rosea</name>
    <dbReference type="NCBI Taxonomy" id="768535"/>
    <lineage>
        <taxon>Bacteria</taxon>
        <taxon>Pseudomonadati</taxon>
        <taxon>Acidobacteriota</taxon>
        <taxon>Terriglobia</taxon>
        <taxon>Terriglobales</taxon>
        <taxon>Acidobacteriaceae</taxon>
        <taxon>Acidipila</taxon>
    </lineage>
</organism>
<feature type="domain" description="FAD-binding PCMH-type" evidence="2">
    <location>
        <begin position="1"/>
        <end position="219"/>
    </location>
</feature>